<dbReference type="GO" id="GO:0031053">
    <property type="term" value="P:primary miRNA processing"/>
    <property type="evidence" value="ECO:0007669"/>
    <property type="project" value="TreeGrafter"/>
</dbReference>
<evidence type="ECO:0008006" key="9">
    <source>
        <dbReference type="Google" id="ProtNLM"/>
    </source>
</evidence>
<dbReference type="InterPro" id="IPR021933">
    <property type="entry name" value="SERRATE/Ars2_N"/>
</dbReference>
<proteinExistence type="inferred from homology"/>
<comment type="caution">
    <text evidence="7">The sequence shown here is derived from an EMBL/GenBank/DDBJ whole genome shotgun (WGS) entry which is preliminary data.</text>
</comment>
<feature type="region of interest" description="Disordered" evidence="4">
    <location>
        <begin position="617"/>
        <end position="637"/>
    </location>
</feature>
<dbReference type="InterPro" id="IPR039727">
    <property type="entry name" value="SE/Ars2"/>
</dbReference>
<feature type="region of interest" description="Disordered" evidence="4">
    <location>
        <begin position="937"/>
        <end position="1025"/>
    </location>
</feature>
<name>A0AAV2T3I6_CALDB</name>
<dbReference type="Pfam" id="PF12066">
    <property type="entry name" value="SERRATE_Ars2_N"/>
    <property type="match status" value="1"/>
</dbReference>
<dbReference type="EMBL" id="CAXLJL010000072">
    <property type="protein sequence ID" value="CAL5130742.1"/>
    <property type="molecule type" value="Genomic_DNA"/>
</dbReference>
<dbReference type="AlphaFoldDB" id="A0AAV2T3I6"/>
<feature type="compositionally biased region" description="Basic and acidic residues" evidence="4">
    <location>
        <begin position="620"/>
        <end position="634"/>
    </location>
</feature>
<reference evidence="7" key="1">
    <citation type="submission" date="2024-06" db="EMBL/GenBank/DDBJ databases">
        <authorList>
            <person name="Liu X."/>
            <person name="Lenzi L."/>
            <person name="Haldenby T S."/>
            <person name="Uol C."/>
        </authorList>
    </citation>
    <scope>NUCLEOTIDE SEQUENCE</scope>
</reference>
<feature type="compositionally biased region" description="Polar residues" evidence="4">
    <location>
        <begin position="1002"/>
        <end position="1018"/>
    </location>
</feature>
<comment type="similarity">
    <text evidence="2">Belongs to the ARS2 family.</text>
</comment>
<sequence>MVIADEGAFEGNENTDKPSHDNLGCTLGKADFSQRPMSMRKFLEPFDHSNLTDKEASEKYAAYKAIFVKQQLEEFFEKNKNHAWFREKYHPDCMPDQSLKLRLLQRRLEVFMELYHSGLFDDLQLITGNETSIIKLLDTVAVKLAGGTEEDVRYLNEFKYAEVKPKEPALPMSAESRREIVADDAITSMTKKLENGLLTRAGKPERQSRGRTRKKGTEAIKEKQDKKPKKKVGGKEGGDAGEEVVDGKGKKTANRVTGRSSSESSSSRSSSSSSGSSTGSSSDSESSEGGTSSGDNSSSSSSSSVSESDSDGEATHRKHTSSGTVGRTSDRRAGKKEREQRSDEPSARRRRSSLSVRSGRSGSGSSRSSHSPKRIDSKANSPEPANEPVTVEEEEEHTADCGTVDHVTMDAGDELDQNTAGEKAEYVPVHRRPVHHACILYFPHIPLSVYQKDMIALLSTSPHFIRLAVLDPYVMPSSDSKTGKPDEPFFGIEADSTSPGIALRRLGWATFAAQTRENDQLVDVDVEAIRIKLLQQATEAQAPADMLECLRLAQSISDYLKLPPTHRARPDSFLMTQLIKSCPNRVYSKAVLRRHLVLAARLTYELDKARGLWKNSSDTGVKEQVVESPPRVEEPASVEAVPAEISDDFTNLNKSVDSAGSPNESMHENSPVKATPENLKKLELPVQELPSKLPVDPGEDLLSAATILSSLTSENPLLTGLTDYLVDEGSAEEELLLSGGFQAMSFASGFPNQPMLSDVNRLSDDTEMLRALDRLIFYLRVVHSVDFYAPALYPNEDAMPHPCQLIHLRSSKMEVTKALSKIKPLGDGHPKMAAYETLFANQLKRIIRLAHPLSEGDCKGLGLRSVEEVVDAFVKANTRRKKRKTDVIWVCPLSDKKFRDPIYVKKHIMNKHMEKVEAAKKDNAYFFNNYLKDPMRPQLPIEPRLPSKRRRSGSRVGSPKHESAKENEVASRERSATDHSDRRWYDQRNRSRDGDSFRPSFYSGQQNREYSQVSNQTRRPFGGNRMPYFQPRLPFAMQRGRFYGQGGGYGGMRRGYPRRPYVDLDAP</sequence>
<dbReference type="GO" id="GO:0016604">
    <property type="term" value="C:nuclear body"/>
    <property type="evidence" value="ECO:0007669"/>
    <property type="project" value="TreeGrafter"/>
</dbReference>
<feature type="domain" description="SERRATE/Ars2 N-terminal" evidence="6">
    <location>
        <begin position="41"/>
        <end position="149"/>
    </location>
</feature>
<protein>
    <recommendedName>
        <fullName evidence="9">Serrate RNA effector molecule</fullName>
    </recommendedName>
</protein>
<dbReference type="Pfam" id="PF04959">
    <property type="entry name" value="ARS2"/>
    <property type="match status" value="1"/>
</dbReference>
<feature type="compositionally biased region" description="Polar residues" evidence="4">
    <location>
        <begin position="654"/>
        <end position="664"/>
    </location>
</feature>
<feature type="domain" description="SERRATE/Ars2 C-terminal" evidence="5">
    <location>
        <begin position="834"/>
        <end position="966"/>
    </location>
</feature>
<feature type="compositionally biased region" description="Low complexity" evidence="4">
    <location>
        <begin position="258"/>
        <end position="307"/>
    </location>
</feature>
<feature type="compositionally biased region" description="Basic and acidic residues" evidence="4">
    <location>
        <begin position="215"/>
        <end position="225"/>
    </location>
</feature>
<feature type="region of interest" description="Disordered" evidence="4">
    <location>
        <begin position="193"/>
        <end position="398"/>
    </location>
</feature>
<gene>
    <name evidence="7" type="ORF">CDAUBV1_LOCUS2904</name>
</gene>
<feature type="compositionally biased region" description="Low complexity" evidence="4">
    <location>
        <begin position="353"/>
        <end position="369"/>
    </location>
</feature>
<evidence type="ECO:0000259" key="6">
    <source>
        <dbReference type="Pfam" id="PF12066"/>
    </source>
</evidence>
<evidence type="ECO:0000256" key="1">
    <source>
        <dbReference type="ARBA" id="ARBA00004123"/>
    </source>
</evidence>
<dbReference type="PANTHER" id="PTHR13165">
    <property type="entry name" value="ARSENITE-RESISTANCE PROTEIN 2"/>
    <property type="match status" value="1"/>
</dbReference>
<evidence type="ECO:0000256" key="3">
    <source>
        <dbReference type="ARBA" id="ARBA00023242"/>
    </source>
</evidence>
<evidence type="ECO:0000313" key="8">
    <source>
        <dbReference type="Proteomes" id="UP001497525"/>
    </source>
</evidence>
<feature type="region of interest" description="Disordered" evidence="4">
    <location>
        <begin position="1046"/>
        <end position="1067"/>
    </location>
</feature>
<feature type="region of interest" description="Disordered" evidence="4">
    <location>
        <begin position="654"/>
        <end position="674"/>
    </location>
</feature>
<accession>A0AAV2T3I6</accession>
<evidence type="ECO:0000256" key="4">
    <source>
        <dbReference type="SAM" id="MobiDB-lite"/>
    </source>
</evidence>
<keyword evidence="3" id="KW-0539">Nucleus</keyword>
<feature type="compositionally biased region" description="Basic and acidic residues" evidence="4">
    <location>
        <begin position="328"/>
        <end position="347"/>
    </location>
</feature>
<dbReference type="Proteomes" id="UP001497525">
    <property type="component" value="Unassembled WGS sequence"/>
</dbReference>
<dbReference type="InterPro" id="IPR007042">
    <property type="entry name" value="SERRATE/Ars2_C"/>
</dbReference>
<dbReference type="PANTHER" id="PTHR13165:SF0">
    <property type="entry name" value="SERRATE RNA EFFECTOR MOLECULE HOMOLOG"/>
    <property type="match status" value="1"/>
</dbReference>
<feature type="compositionally biased region" description="Basic and acidic residues" evidence="4">
    <location>
        <begin position="959"/>
        <end position="996"/>
    </location>
</feature>
<evidence type="ECO:0000256" key="2">
    <source>
        <dbReference type="ARBA" id="ARBA00005407"/>
    </source>
</evidence>
<comment type="subcellular location">
    <subcellularLocation>
        <location evidence="1">Nucleus</location>
    </subcellularLocation>
</comment>
<feature type="region of interest" description="Disordered" evidence="4">
    <location>
        <begin position="1"/>
        <end position="23"/>
    </location>
</feature>
<evidence type="ECO:0000313" key="7">
    <source>
        <dbReference type="EMBL" id="CAL5130742.1"/>
    </source>
</evidence>
<evidence type="ECO:0000259" key="5">
    <source>
        <dbReference type="Pfam" id="PF04959"/>
    </source>
</evidence>
<organism evidence="7 8">
    <name type="scientific">Calicophoron daubneyi</name>
    <name type="common">Rumen fluke</name>
    <name type="synonym">Paramphistomum daubneyi</name>
    <dbReference type="NCBI Taxonomy" id="300641"/>
    <lineage>
        <taxon>Eukaryota</taxon>
        <taxon>Metazoa</taxon>
        <taxon>Spiralia</taxon>
        <taxon>Lophotrochozoa</taxon>
        <taxon>Platyhelminthes</taxon>
        <taxon>Trematoda</taxon>
        <taxon>Digenea</taxon>
        <taxon>Plagiorchiida</taxon>
        <taxon>Pronocephalata</taxon>
        <taxon>Paramphistomoidea</taxon>
        <taxon>Paramphistomidae</taxon>
        <taxon>Calicophoron</taxon>
    </lineage>
</organism>